<feature type="non-terminal residue" evidence="2">
    <location>
        <position position="211"/>
    </location>
</feature>
<evidence type="ECO:0000259" key="1">
    <source>
        <dbReference type="Pfam" id="PF13936"/>
    </source>
</evidence>
<evidence type="ECO:0000313" key="2">
    <source>
        <dbReference type="EMBL" id="RHB00192.1"/>
    </source>
</evidence>
<name>A0A413U9R0_9FIRM</name>
<dbReference type="AlphaFoldDB" id="A0A413U9R0"/>
<gene>
    <name evidence="2" type="ORF">DW907_11550</name>
</gene>
<protein>
    <submittedName>
        <fullName evidence="2">Helix-turn-helix domain-containing protein</fullName>
    </submittedName>
</protein>
<feature type="domain" description="Transposase IS30-like HTH" evidence="1">
    <location>
        <begin position="4"/>
        <end position="44"/>
    </location>
</feature>
<dbReference type="RefSeq" id="WP_147349296.1">
    <property type="nucleotide sequence ID" value="NZ_QSGD01000073.1"/>
</dbReference>
<evidence type="ECO:0000313" key="3">
    <source>
        <dbReference type="Proteomes" id="UP000285288"/>
    </source>
</evidence>
<organism evidence="2 3">
    <name type="scientific">Holdemanella biformis</name>
    <dbReference type="NCBI Taxonomy" id="1735"/>
    <lineage>
        <taxon>Bacteria</taxon>
        <taxon>Bacillati</taxon>
        <taxon>Bacillota</taxon>
        <taxon>Erysipelotrichia</taxon>
        <taxon>Erysipelotrichales</taxon>
        <taxon>Erysipelotrichaceae</taxon>
        <taxon>Holdemanella</taxon>
    </lineage>
</organism>
<comment type="caution">
    <text evidence="2">The sequence shown here is derived from an EMBL/GenBank/DDBJ whole genome shotgun (WGS) entry which is preliminary data.</text>
</comment>
<dbReference type="InterPro" id="IPR025246">
    <property type="entry name" value="IS30-like_HTH"/>
</dbReference>
<dbReference type="Pfam" id="PF13936">
    <property type="entry name" value="HTH_38"/>
    <property type="match status" value="1"/>
</dbReference>
<proteinExistence type="predicted"/>
<sequence length="211" mass="24373">MSHFKHLVLEDRITIQSDLHDGLSFKKIASHINHDCTTVSSEIRNHLTVVDDMWPTNRKHNRCIHYVDCKKRHICNFCQSTKNTLCKYCNQVACSKSCPDYKEEVCDKLSKAPYVCNGCDSMRRCPLQKKFYDAKEAQLDYERTLSDSRSGVMITDDELSELDNLISPLIKNGQSIYHITINNSDQINWSCKTLYTYINKGLLQAKPIDMP</sequence>
<reference evidence="2 3" key="1">
    <citation type="submission" date="2018-08" db="EMBL/GenBank/DDBJ databases">
        <title>A genome reference for cultivated species of the human gut microbiota.</title>
        <authorList>
            <person name="Zou Y."/>
            <person name="Xue W."/>
            <person name="Luo G."/>
        </authorList>
    </citation>
    <scope>NUCLEOTIDE SEQUENCE [LARGE SCALE GENOMIC DNA]</scope>
    <source>
        <strain evidence="2 3">AM42-13AC</strain>
    </source>
</reference>
<accession>A0A413U9R0</accession>
<dbReference type="Proteomes" id="UP000285288">
    <property type="component" value="Unassembled WGS sequence"/>
</dbReference>
<dbReference type="EMBL" id="QSGD01000073">
    <property type="protein sequence ID" value="RHB00192.1"/>
    <property type="molecule type" value="Genomic_DNA"/>
</dbReference>